<keyword evidence="1" id="KW-1133">Transmembrane helix</keyword>
<evidence type="ECO:0000313" key="2">
    <source>
        <dbReference type="EnsemblMetazoa" id="GPPI008616-PA"/>
    </source>
</evidence>
<keyword evidence="3" id="KW-1185">Reference proteome</keyword>
<keyword evidence="1" id="KW-0812">Transmembrane</keyword>
<sequence>MAQKQAYSGQQNTYMCCGGIFDAKHFENHNMLMNTCTLAGWLFFGIRDFIKFFNAVLADTLPYLLSFYYSLVQYLLFIG</sequence>
<organism evidence="2 3">
    <name type="scientific">Glossina palpalis gambiensis</name>
    <dbReference type="NCBI Taxonomy" id="67801"/>
    <lineage>
        <taxon>Eukaryota</taxon>
        <taxon>Metazoa</taxon>
        <taxon>Ecdysozoa</taxon>
        <taxon>Arthropoda</taxon>
        <taxon>Hexapoda</taxon>
        <taxon>Insecta</taxon>
        <taxon>Pterygota</taxon>
        <taxon>Neoptera</taxon>
        <taxon>Endopterygota</taxon>
        <taxon>Diptera</taxon>
        <taxon>Brachycera</taxon>
        <taxon>Muscomorpha</taxon>
        <taxon>Hippoboscoidea</taxon>
        <taxon>Glossinidae</taxon>
        <taxon>Glossina</taxon>
    </lineage>
</organism>
<name>A0A1B0AU31_9MUSC</name>
<evidence type="ECO:0000313" key="3">
    <source>
        <dbReference type="Proteomes" id="UP000092460"/>
    </source>
</evidence>
<dbReference type="AlphaFoldDB" id="A0A1B0AU31"/>
<dbReference type="EnsemblMetazoa" id="GPPI008616-RA">
    <property type="protein sequence ID" value="GPPI008616-PA"/>
    <property type="gene ID" value="GPPI008616"/>
</dbReference>
<protein>
    <submittedName>
        <fullName evidence="2">Uncharacterized protein</fullName>
    </submittedName>
</protein>
<reference evidence="2" key="2">
    <citation type="submission" date="2020-05" db="UniProtKB">
        <authorList>
            <consortium name="EnsemblMetazoa"/>
        </authorList>
    </citation>
    <scope>IDENTIFICATION</scope>
    <source>
        <strain evidence="2">IAEA</strain>
    </source>
</reference>
<proteinExistence type="predicted"/>
<accession>A0A1B0AU31</accession>
<keyword evidence="1" id="KW-0472">Membrane</keyword>
<dbReference type="EMBL" id="JXJN01003507">
    <property type="status" value="NOT_ANNOTATED_CDS"/>
    <property type="molecule type" value="Genomic_DNA"/>
</dbReference>
<reference evidence="3" key="1">
    <citation type="submission" date="2015-01" db="EMBL/GenBank/DDBJ databases">
        <authorList>
            <person name="Aksoy S."/>
            <person name="Warren W."/>
            <person name="Wilson R.K."/>
        </authorList>
    </citation>
    <scope>NUCLEOTIDE SEQUENCE [LARGE SCALE GENOMIC DNA]</scope>
    <source>
        <strain evidence="3">IAEA</strain>
    </source>
</reference>
<dbReference type="Proteomes" id="UP000092460">
    <property type="component" value="Unassembled WGS sequence"/>
</dbReference>
<feature type="transmembrane region" description="Helical" evidence="1">
    <location>
        <begin position="61"/>
        <end position="78"/>
    </location>
</feature>
<dbReference type="VEuPathDB" id="VectorBase:GPPI008616"/>
<evidence type="ECO:0000256" key="1">
    <source>
        <dbReference type="SAM" id="Phobius"/>
    </source>
</evidence>